<dbReference type="STRING" id="521045.Kole_1925"/>
<dbReference type="HOGENOM" id="CLU_114937_0_0_0"/>
<dbReference type="Pfam" id="PF00571">
    <property type="entry name" value="CBS"/>
    <property type="match status" value="1"/>
</dbReference>
<dbReference type="eggNOG" id="COG2239">
    <property type="taxonomic scope" value="Bacteria"/>
</dbReference>
<reference evidence="4 5" key="1">
    <citation type="submission" date="2009-06" db="EMBL/GenBank/DDBJ databases">
        <title>Complete sequence of Thermotogales bacterium TBF 19.5.1.</title>
        <authorList>
            <consortium name="US DOE Joint Genome Institute"/>
            <person name="Lucas S."/>
            <person name="Copeland A."/>
            <person name="Lapidus A."/>
            <person name="Glavina del Rio T."/>
            <person name="Tice H."/>
            <person name="Bruce D."/>
            <person name="Goodwin L."/>
            <person name="Pitluck S."/>
            <person name="Chertkov O."/>
            <person name="Brettin T."/>
            <person name="Detter J.C."/>
            <person name="Han C."/>
            <person name="Schmutz J."/>
            <person name="Larimer F."/>
            <person name="Land M."/>
            <person name="Hauser L."/>
            <person name="Kyrpides N."/>
            <person name="Ovchinnikova G."/>
            <person name="Noll K."/>
        </authorList>
    </citation>
    <scope>NUCLEOTIDE SEQUENCE [LARGE SCALE GENOMIC DNA]</scope>
    <source>
        <strain evidence="5">ATCC BAA-1733 / DSM 21960 / TBF 19.5.1</strain>
    </source>
</reference>
<dbReference type="Gene3D" id="3.10.580.10">
    <property type="entry name" value="CBS-domain"/>
    <property type="match status" value="1"/>
</dbReference>
<dbReference type="InterPro" id="IPR002912">
    <property type="entry name" value="ACT_dom"/>
</dbReference>
<dbReference type="Proteomes" id="UP000002382">
    <property type="component" value="Chromosome"/>
</dbReference>
<dbReference type="OrthoDB" id="44906at2"/>
<gene>
    <name evidence="4" type="ordered locus">Kole_1925</name>
</gene>
<keyword evidence="5" id="KW-1185">Reference proteome</keyword>
<evidence type="ECO:0000256" key="1">
    <source>
        <dbReference type="PROSITE-ProRule" id="PRU00703"/>
    </source>
</evidence>
<evidence type="ECO:0000259" key="2">
    <source>
        <dbReference type="PROSITE" id="PS51371"/>
    </source>
</evidence>
<dbReference type="PROSITE" id="PS51671">
    <property type="entry name" value="ACT"/>
    <property type="match status" value="1"/>
</dbReference>
<dbReference type="InterPro" id="IPR000644">
    <property type="entry name" value="CBS_dom"/>
</dbReference>
<name>C5CGT7_KOSOT</name>
<dbReference type="PROSITE" id="PS51371">
    <property type="entry name" value="CBS"/>
    <property type="match status" value="1"/>
</dbReference>
<dbReference type="AlphaFoldDB" id="C5CGT7"/>
<keyword evidence="1" id="KW-0129">CBS domain</keyword>
<feature type="domain" description="CBS" evidence="2">
    <location>
        <begin position="66"/>
        <end position="122"/>
    </location>
</feature>
<evidence type="ECO:0000313" key="5">
    <source>
        <dbReference type="Proteomes" id="UP000002382"/>
    </source>
</evidence>
<dbReference type="InterPro" id="IPR045865">
    <property type="entry name" value="ACT-like_dom_sf"/>
</dbReference>
<feature type="domain" description="ACT" evidence="3">
    <location>
        <begin position="128"/>
        <end position="203"/>
    </location>
</feature>
<dbReference type="Gene3D" id="3.30.70.260">
    <property type="match status" value="1"/>
</dbReference>
<organism evidence="4 5">
    <name type="scientific">Kosmotoga olearia (strain ATCC BAA-1733 / DSM 21960 / TBF 19.5.1)</name>
    <dbReference type="NCBI Taxonomy" id="521045"/>
    <lineage>
        <taxon>Bacteria</taxon>
        <taxon>Thermotogati</taxon>
        <taxon>Thermotogota</taxon>
        <taxon>Thermotogae</taxon>
        <taxon>Kosmotogales</taxon>
        <taxon>Kosmotogaceae</taxon>
        <taxon>Kosmotoga</taxon>
    </lineage>
</organism>
<dbReference type="eggNOG" id="COG0440">
    <property type="taxonomic scope" value="Bacteria"/>
</dbReference>
<protein>
    <submittedName>
        <fullName evidence="4">CBS domain containing protein</fullName>
    </submittedName>
</protein>
<evidence type="ECO:0000259" key="3">
    <source>
        <dbReference type="PROSITE" id="PS51671"/>
    </source>
</evidence>
<dbReference type="InterPro" id="IPR046342">
    <property type="entry name" value="CBS_dom_sf"/>
</dbReference>
<dbReference type="CDD" id="cd17787">
    <property type="entry name" value="CBS_pair_ACT"/>
    <property type="match status" value="1"/>
</dbReference>
<sequence>MFVKKWINRAYPTFNKKDTVGKVLEECETYEVAVVVAHDDEGKLAGMTRASKLMNEDPGKPIKELLEEPAYYCYAEDYIEDAILLLIESHDFVIPVVSHDMKLKGVLTVFDILEALMEFTAMDQKGSRISLLLDDKPGVLKKVVDVLAEKEINILSIVTSPEGESKKRVIIRTDETNLKEIVEVLQSNNISFETVTEEEGFCA</sequence>
<dbReference type="Pfam" id="PF01842">
    <property type="entry name" value="ACT"/>
    <property type="match status" value="1"/>
</dbReference>
<dbReference type="EMBL" id="CP001634">
    <property type="protein sequence ID" value="ACR80606.1"/>
    <property type="molecule type" value="Genomic_DNA"/>
</dbReference>
<proteinExistence type="predicted"/>
<reference evidence="4 5" key="2">
    <citation type="journal article" date="2011" name="J. Bacteriol.">
        <title>Genome Sequence of Kosmotoga olearia Strain TBF 19.5.1, a Thermophilic Bacterium with a Wide Growth Temperature Range, Isolated from the Troll B Oil Platform in the North Sea.</title>
        <authorList>
            <person name="Swithers K.S."/>
            <person name="Dipippo J.L."/>
            <person name="Bruce D.C."/>
            <person name="Detter C."/>
            <person name="Tapia R."/>
            <person name="Han S."/>
            <person name="Goodwin L.A."/>
            <person name="Han J."/>
            <person name="Woyke T."/>
            <person name="Pitluck S."/>
            <person name="Pennacchio L."/>
            <person name="Nolan M."/>
            <person name="Mikhailova N."/>
            <person name="Land M.L."/>
            <person name="Nesbo C.L."/>
            <person name="Gogarten J.P."/>
            <person name="Noll K.M."/>
        </authorList>
    </citation>
    <scope>NUCLEOTIDE SEQUENCE [LARGE SCALE GENOMIC DNA]</scope>
    <source>
        <strain evidence="5">ATCC BAA-1733 / DSM 21960 / TBF 19.5.1</strain>
    </source>
</reference>
<accession>C5CGT7</accession>
<evidence type="ECO:0000313" key="4">
    <source>
        <dbReference type="EMBL" id="ACR80606.1"/>
    </source>
</evidence>
<dbReference type="SUPFAM" id="SSF54631">
    <property type="entry name" value="CBS-domain pair"/>
    <property type="match status" value="1"/>
</dbReference>
<dbReference type="RefSeq" id="WP_015869249.1">
    <property type="nucleotide sequence ID" value="NC_012785.1"/>
</dbReference>
<dbReference type="SUPFAM" id="SSF55021">
    <property type="entry name" value="ACT-like"/>
    <property type="match status" value="1"/>
</dbReference>
<dbReference type="KEGG" id="kol:Kole_1925"/>